<dbReference type="PROSITE" id="PS51462">
    <property type="entry name" value="NUDIX"/>
    <property type="match status" value="1"/>
</dbReference>
<protein>
    <submittedName>
        <fullName evidence="5">ADP-ribose pyrophosphatase YjhB, NUDIX family</fullName>
    </submittedName>
</protein>
<comment type="similarity">
    <text evidence="3">Belongs to the Nudix hydrolase family.</text>
</comment>
<dbReference type="RefSeq" id="WP_029312221.1">
    <property type="nucleotide sequence ID" value="NZ_FTNE01000017.1"/>
</dbReference>
<comment type="cofactor">
    <cofactor evidence="1">
        <name>Mg(2+)</name>
        <dbReference type="ChEBI" id="CHEBI:18420"/>
    </cofactor>
</comment>
<reference evidence="5 6" key="1">
    <citation type="submission" date="2017-01" db="EMBL/GenBank/DDBJ databases">
        <authorList>
            <person name="Varghese N."/>
            <person name="Submissions S."/>
        </authorList>
    </citation>
    <scope>NUCLEOTIDE SEQUENCE [LARGE SCALE GENOMIC DNA]</scope>
    <source>
        <strain evidence="5 6">ATCC 35905</strain>
    </source>
</reference>
<dbReference type="GO" id="GO:0016787">
    <property type="term" value="F:hydrolase activity"/>
    <property type="evidence" value="ECO:0007669"/>
    <property type="project" value="UniProtKB-KW"/>
</dbReference>
<dbReference type="InterPro" id="IPR000086">
    <property type="entry name" value="NUDIX_hydrolase_dom"/>
</dbReference>
<dbReference type="InterPro" id="IPR015797">
    <property type="entry name" value="NUDIX_hydrolase-like_dom_sf"/>
</dbReference>
<dbReference type="Gene3D" id="3.90.79.10">
    <property type="entry name" value="Nucleoside Triphosphate Pyrophosphohydrolase"/>
    <property type="match status" value="1"/>
</dbReference>
<dbReference type="InterPro" id="IPR020084">
    <property type="entry name" value="NUDIX_hydrolase_CS"/>
</dbReference>
<dbReference type="PROSITE" id="PS00893">
    <property type="entry name" value="NUDIX_BOX"/>
    <property type="match status" value="1"/>
</dbReference>
<dbReference type="PANTHER" id="PTHR43736:SF1">
    <property type="entry name" value="DIHYDRONEOPTERIN TRIPHOSPHATE DIPHOSPHATASE"/>
    <property type="match status" value="1"/>
</dbReference>
<comment type="caution">
    <text evidence="5">The sequence shown here is derived from an EMBL/GenBank/DDBJ whole genome shotgun (WGS) entry which is preliminary data.</text>
</comment>
<evidence type="ECO:0000313" key="6">
    <source>
        <dbReference type="Proteomes" id="UP000186308"/>
    </source>
</evidence>
<sequence>MSRRYPDAPRVGIGIVVLRGEAVLLVRRGQPPAQGAWSLPGGGQELGETAEAAARRELFEETGLTVGALWLAGAVDSIHRDTEGRIEYHYTILDFAADYQGGEARSGGDVSAVAWVAETEFDAYELWAEARRIIAVARRR</sequence>
<evidence type="ECO:0000256" key="3">
    <source>
        <dbReference type="RuleBase" id="RU003476"/>
    </source>
</evidence>
<dbReference type="Pfam" id="PF00293">
    <property type="entry name" value="NUDIX"/>
    <property type="match status" value="1"/>
</dbReference>
<evidence type="ECO:0000259" key="4">
    <source>
        <dbReference type="PROSITE" id="PS51462"/>
    </source>
</evidence>
<dbReference type="Proteomes" id="UP000186308">
    <property type="component" value="Unassembled WGS sequence"/>
</dbReference>
<proteinExistence type="inferred from homology"/>
<dbReference type="PRINTS" id="PR00502">
    <property type="entry name" value="NUDIXFAMILY"/>
</dbReference>
<keyword evidence="2 3" id="KW-0378">Hydrolase</keyword>
<dbReference type="PANTHER" id="PTHR43736">
    <property type="entry name" value="ADP-RIBOSE PYROPHOSPHATASE"/>
    <property type="match status" value="1"/>
</dbReference>
<dbReference type="CDD" id="cd04673">
    <property type="entry name" value="NUDIX_ADPRase"/>
    <property type="match status" value="1"/>
</dbReference>
<dbReference type="EMBL" id="FTNE01000017">
    <property type="protein sequence ID" value="SIR15998.1"/>
    <property type="molecule type" value="Genomic_DNA"/>
</dbReference>
<dbReference type="InterPro" id="IPR020476">
    <property type="entry name" value="Nudix_hydrolase"/>
</dbReference>
<evidence type="ECO:0000313" key="5">
    <source>
        <dbReference type="EMBL" id="SIR15998.1"/>
    </source>
</evidence>
<name>A0A8G2CM43_ACIRU</name>
<accession>A0A8G2CM43</accession>
<dbReference type="AlphaFoldDB" id="A0A8G2CM43"/>
<organism evidence="5 6">
    <name type="scientific">Acidiphilium rubrum</name>
    <dbReference type="NCBI Taxonomy" id="526"/>
    <lineage>
        <taxon>Bacteria</taxon>
        <taxon>Pseudomonadati</taxon>
        <taxon>Pseudomonadota</taxon>
        <taxon>Alphaproteobacteria</taxon>
        <taxon>Acetobacterales</taxon>
        <taxon>Acidocellaceae</taxon>
        <taxon>Acidiphilium</taxon>
    </lineage>
</organism>
<evidence type="ECO:0000256" key="1">
    <source>
        <dbReference type="ARBA" id="ARBA00001946"/>
    </source>
</evidence>
<evidence type="ECO:0000256" key="2">
    <source>
        <dbReference type="ARBA" id="ARBA00022801"/>
    </source>
</evidence>
<dbReference type="SUPFAM" id="SSF55811">
    <property type="entry name" value="Nudix"/>
    <property type="match status" value="1"/>
</dbReference>
<gene>
    <name evidence="5" type="ORF">SAMN05421828_11739</name>
</gene>
<dbReference type="OrthoDB" id="9761969at2"/>
<keyword evidence="6" id="KW-1185">Reference proteome</keyword>
<feature type="domain" description="Nudix hydrolase" evidence="4">
    <location>
        <begin position="8"/>
        <end position="139"/>
    </location>
</feature>